<keyword evidence="7" id="KW-0862">Zinc</keyword>
<evidence type="ECO:0000256" key="8">
    <source>
        <dbReference type="SAM" id="Phobius"/>
    </source>
</evidence>
<dbReference type="GO" id="GO:0046872">
    <property type="term" value="F:metal ion binding"/>
    <property type="evidence" value="ECO:0007669"/>
    <property type="project" value="UniProtKB-KW"/>
</dbReference>
<dbReference type="GO" id="GO:0003677">
    <property type="term" value="F:DNA binding"/>
    <property type="evidence" value="ECO:0007669"/>
    <property type="project" value="UniProtKB-KW"/>
</dbReference>
<feature type="transmembrane region" description="Helical" evidence="8">
    <location>
        <begin position="203"/>
        <end position="223"/>
    </location>
</feature>
<evidence type="ECO:0000256" key="4">
    <source>
        <dbReference type="ARBA" id="ARBA00022692"/>
    </source>
</evidence>
<dbReference type="PANTHER" id="PTHR20855:SF3">
    <property type="entry name" value="LD03007P"/>
    <property type="match status" value="1"/>
</dbReference>
<evidence type="ECO:0000256" key="2">
    <source>
        <dbReference type="ARBA" id="ARBA00008488"/>
    </source>
</evidence>
<evidence type="ECO:0000256" key="1">
    <source>
        <dbReference type="ARBA" id="ARBA00004651"/>
    </source>
</evidence>
<evidence type="ECO:0000313" key="10">
    <source>
        <dbReference type="Proteomes" id="UP000287224"/>
    </source>
</evidence>
<feature type="binding site" evidence="7">
    <location>
        <position position="201"/>
    </location>
    <ligand>
        <name>Zn(2+)</name>
        <dbReference type="ChEBI" id="CHEBI:29105"/>
    </ligand>
</feature>
<feature type="binding site" evidence="7">
    <location>
        <position position="70"/>
    </location>
    <ligand>
        <name>Zn(2+)</name>
        <dbReference type="ChEBI" id="CHEBI:29105"/>
    </ligand>
</feature>
<evidence type="ECO:0000313" key="9">
    <source>
        <dbReference type="EMBL" id="GCE02727.1"/>
    </source>
</evidence>
<dbReference type="AlphaFoldDB" id="A0A401Z786"/>
<evidence type="ECO:0000256" key="3">
    <source>
        <dbReference type="ARBA" id="ARBA00022475"/>
    </source>
</evidence>
<dbReference type="NCBIfam" id="TIGR01065">
    <property type="entry name" value="hlyIII"/>
    <property type="match status" value="1"/>
</dbReference>
<name>A0A401Z786_9CHLR</name>
<dbReference type="InterPro" id="IPR005744">
    <property type="entry name" value="Hy-lIII"/>
</dbReference>
<feature type="transmembrane region" description="Helical" evidence="8">
    <location>
        <begin position="49"/>
        <end position="72"/>
    </location>
</feature>
<feature type="transmembrane region" description="Helical" evidence="8">
    <location>
        <begin position="21"/>
        <end position="43"/>
    </location>
</feature>
<keyword evidence="7" id="KW-0479">Metal-binding</keyword>
<keyword evidence="3" id="KW-1003">Cell membrane</keyword>
<feature type="transmembrane region" description="Helical" evidence="8">
    <location>
        <begin position="143"/>
        <end position="162"/>
    </location>
</feature>
<evidence type="ECO:0000256" key="6">
    <source>
        <dbReference type="ARBA" id="ARBA00023136"/>
    </source>
</evidence>
<protein>
    <submittedName>
        <fullName evidence="9">DNA-binding protein</fullName>
    </submittedName>
</protein>
<dbReference type="InterPro" id="IPR004254">
    <property type="entry name" value="AdipoR/HlyIII-related"/>
</dbReference>
<dbReference type="PANTHER" id="PTHR20855">
    <property type="entry name" value="ADIPOR/PROGESTIN RECEPTOR-RELATED"/>
    <property type="match status" value="1"/>
</dbReference>
<feature type="transmembrane region" description="Helical" evidence="8">
    <location>
        <begin position="168"/>
        <end position="191"/>
    </location>
</feature>
<feature type="transmembrane region" description="Helical" evidence="8">
    <location>
        <begin position="112"/>
        <end position="131"/>
    </location>
</feature>
<accession>A0A401Z786</accession>
<organism evidence="9 10">
    <name type="scientific">Dictyobacter aurantiacus</name>
    <dbReference type="NCBI Taxonomy" id="1936993"/>
    <lineage>
        <taxon>Bacteria</taxon>
        <taxon>Bacillati</taxon>
        <taxon>Chloroflexota</taxon>
        <taxon>Ktedonobacteria</taxon>
        <taxon>Ktedonobacterales</taxon>
        <taxon>Dictyobacteraceae</taxon>
        <taxon>Dictyobacter</taxon>
    </lineage>
</organism>
<keyword evidence="5 8" id="KW-1133">Transmembrane helix</keyword>
<keyword evidence="10" id="KW-1185">Reference proteome</keyword>
<feature type="transmembrane region" description="Helical" evidence="8">
    <location>
        <begin position="84"/>
        <end position="106"/>
    </location>
</feature>
<feature type="binding site" evidence="7">
    <location>
        <position position="205"/>
    </location>
    <ligand>
        <name>Zn(2+)</name>
        <dbReference type="ChEBI" id="CHEBI:29105"/>
    </ligand>
</feature>
<comment type="caution">
    <text evidence="9">The sequence shown here is derived from an EMBL/GenBank/DDBJ whole genome shotgun (WGS) entry which is preliminary data.</text>
</comment>
<evidence type="ECO:0000256" key="7">
    <source>
        <dbReference type="PIRSR" id="PIRSR604254-1"/>
    </source>
</evidence>
<gene>
    <name evidence="9" type="ORF">KDAU_00560</name>
</gene>
<dbReference type="Proteomes" id="UP000287224">
    <property type="component" value="Unassembled WGS sequence"/>
</dbReference>
<reference evidence="10" key="1">
    <citation type="submission" date="2018-12" db="EMBL/GenBank/DDBJ databases">
        <title>Tengunoibacter tsumagoiensis gen. nov., sp. nov., Dictyobacter kobayashii sp. nov., D. alpinus sp. nov., and D. joshuensis sp. nov. and description of Dictyobacteraceae fam. nov. within the order Ktedonobacterales isolated from Tengu-no-mugimeshi.</title>
        <authorList>
            <person name="Wang C.M."/>
            <person name="Zheng Y."/>
            <person name="Sakai Y."/>
            <person name="Toyoda A."/>
            <person name="Minakuchi Y."/>
            <person name="Abe K."/>
            <person name="Yokota A."/>
            <person name="Yabe S."/>
        </authorList>
    </citation>
    <scope>NUCLEOTIDE SEQUENCE [LARGE SCALE GENOMIC DNA]</scope>
    <source>
        <strain evidence="10">S-27</strain>
    </source>
</reference>
<comment type="similarity">
    <text evidence="2">Belongs to the UPF0073 (Hly-III) family.</text>
</comment>
<dbReference type="GO" id="GO:0005886">
    <property type="term" value="C:plasma membrane"/>
    <property type="evidence" value="ECO:0007669"/>
    <property type="project" value="UniProtKB-SubCell"/>
</dbReference>
<proteinExistence type="inferred from homology"/>
<keyword evidence="6 8" id="KW-0472">Membrane</keyword>
<evidence type="ECO:0000256" key="5">
    <source>
        <dbReference type="ARBA" id="ARBA00022989"/>
    </source>
</evidence>
<dbReference type="EMBL" id="BIFQ01000001">
    <property type="protein sequence ID" value="GCE02727.1"/>
    <property type="molecule type" value="Genomic_DNA"/>
</dbReference>
<dbReference type="Pfam" id="PF03006">
    <property type="entry name" value="HlyIII"/>
    <property type="match status" value="1"/>
</dbReference>
<keyword evidence="9" id="KW-0238">DNA-binding</keyword>
<dbReference type="GO" id="GO:0140911">
    <property type="term" value="F:pore-forming activity"/>
    <property type="evidence" value="ECO:0007669"/>
    <property type="project" value="InterPro"/>
</dbReference>
<sequence length="229" mass="26128">MKNELLITEHAHKQGKPFLRGWFHAVAAVAALLLTVVLCWYSRADLPRFISLLIFGLSMIEMYTVSAIYHIVHWEPDRRRVWRALDHANIFVLIAGTYTPLCFNILSGWVRATLLVAIWLLASAGIGFTLFPYALRVPKWFNALLYILMGWIAILALPAFLAVLPWSFVWTMIAGGILYTIGALVYASHWPNPLPRYFGYHEIFHLFVIGGSVAFASCVWLWALHFPRV</sequence>
<keyword evidence="4 8" id="KW-0812">Transmembrane</keyword>
<comment type="subcellular location">
    <subcellularLocation>
        <location evidence="1">Cell membrane</location>
        <topology evidence="1">Multi-pass membrane protein</topology>
    </subcellularLocation>
</comment>